<evidence type="ECO:0000256" key="2">
    <source>
        <dbReference type="ARBA" id="ARBA00022670"/>
    </source>
</evidence>
<reference evidence="11 12" key="1">
    <citation type="submission" date="2020-08" db="EMBL/GenBank/DDBJ databases">
        <title>Genomic Encyclopedia of Type Strains, Phase IV (KMG-V): Genome sequencing to study the core and pangenomes of soil and plant-associated prokaryotes.</title>
        <authorList>
            <person name="Whitman W."/>
        </authorList>
    </citation>
    <scope>NUCLEOTIDE SEQUENCE [LARGE SCALE GENOMIC DNA]</scope>
    <source>
        <strain evidence="11 12">M8UP14</strain>
    </source>
</reference>
<dbReference type="Pfam" id="PF16640">
    <property type="entry name" value="Big_3_5"/>
    <property type="match status" value="2"/>
</dbReference>
<comment type="caution">
    <text evidence="11">The sequence shown here is derived from an EMBL/GenBank/DDBJ whole genome shotgun (WGS) entry which is preliminary data.</text>
</comment>
<evidence type="ECO:0000313" key="12">
    <source>
        <dbReference type="Proteomes" id="UP000540989"/>
    </source>
</evidence>
<dbReference type="InterPro" id="IPR050819">
    <property type="entry name" value="Tripeptidyl-peptidase_I"/>
</dbReference>
<dbReference type="RefSeq" id="WP_184215704.1">
    <property type="nucleotide sequence ID" value="NZ_JACHIP010000002.1"/>
</dbReference>
<dbReference type="Proteomes" id="UP000540989">
    <property type="component" value="Unassembled WGS sequence"/>
</dbReference>
<dbReference type="InterPro" id="IPR032109">
    <property type="entry name" value="Big_3_5"/>
</dbReference>
<feature type="signal peptide" evidence="9">
    <location>
        <begin position="1"/>
        <end position="34"/>
    </location>
</feature>
<dbReference type="InterPro" id="IPR023828">
    <property type="entry name" value="Peptidase_S8_Ser-AS"/>
</dbReference>
<evidence type="ECO:0000256" key="9">
    <source>
        <dbReference type="SAM" id="SignalP"/>
    </source>
</evidence>
<evidence type="ECO:0000259" key="10">
    <source>
        <dbReference type="PROSITE" id="PS51695"/>
    </source>
</evidence>
<dbReference type="Gene3D" id="3.40.50.200">
    <property type="entry name" value="Peptidase S8/S53 domain"/>
    <property type="match status" value="1"/>
</dbReference>
<evidence type="ECO:0000256" key="3">
    <source>
        <dbReference type="ARBA" id="ARBA00022723"/>
    </source>
</evidence>
<keyword evidence="8" id="KW-0812">Transmembrane</keyword>
<dbReference type="GO" id="GO:0008240">
    <property type="term" value="F:tripeptidyl-peptidase activity"/>
    <property type="evidence" value="ECO:0007669"/>
    <property type="project" value="TreeGrafter"/>
</dbReference>
<feature type="chain" id="PRO_5031060362" description="Peptidase S53 domain-containing protein" evidence="9">
    <location>
        <begin position="35"/>
        <end position="1574"/>
    </location>
</feature>
<dbReference type="InterPro" id="IPR015366">
    <property type="entry name" value="S53_propep"/>
</dbReference>
<evidence type="ECO:0000256" key="8">
    <source>
        <dbReference type="SAM" id="Phobius"/>
    </source>
</evidence>
<dbReference type="InterPro" id="IPR036852">
    <property type="entry name" value="Peptidase_S8/S53_dom_sf"/>
</dbReference>
<dbReference type="PANTHER" id="PTHR14218">
    <property type="entry name" value="PROTEASE S8 TRIPEPTIDYL PEPTIDASE I CLN2"/>
    <property type="match status" value="1"/>
</dbReference>
<dbReference type="EMBL" id="JACHIP010000002">
    <property type="protein sequence ID" value="MBB5057164.1"/>
    <property type="molecule type" value="Genomic_DNA"/>
</dbReference>
<organism evidence="11 12">
    <name type="scientific">Granulicella aggregans</name>
    <dbReference type="NCBI Taxonomy" id="474949"/>
    <lineage>
        <taxon>Bacteria</taxon>
        <taxon>Pseudomonadati</taxon>
        <taxon>Acidobacteriota</taxon>
        <taxon>Terriglobia</taxon>
        <taxon>Terriglobales</taxon>
        <taxon>Acidobacteriaceae</taxon>
        <taxon>Granulicella</taxon>
    </lineage>
</organism>
<dbReference type="PANTHER" id="PTHR14218:SF15">
    <property type="entry name" value="TRIPEPTIDYL-PEPTIDASE 1"/>
    <property type="match status" value="1"/>
</dbReference>
<dbReference type="PROSITE" id="PS51695">
    <property type="entry name" value="SEDOLISIN"/>
    <property type="match status" value="1"/>
</dbReference>
<dbReference type="SUPFAM" id="SSF52743">
    <property type="entry name" value="Subtilisin-like"/>
    <property type="match status" value="1"/>
</dbReference>
<dbReference type="CDD" id="cd11377">
    <property type="entry name" value="Pro-peptidase_S53"/>
    <property type="match status" value="1"/>
</dbReference>
<keyword evidence="12" id="KW-1185">Reference proteome</keyword>
<keyword evidence="5" id="KW-0720">Serine protease</keyword>
<dbReference type="Pfam" id="PF09286">
    <property type="entry name" value="Pro-kuma_activ"/>
    <property type="match status" value="1"/>
</dbReference>
<proteinExistence type="predicted"/>
<sequence>MLPKNLVSVAATSSKVSLLKLAASALLCFALAIAAPTRAQTADAVRPVTGVASRLTSPIVEASRVTLQGAVHPLANKANDRGLIPDGTKLERMQIVLKRSDEQESSLKRLVNDLHSPGSASYHKWLTPEQFGKQFGPSDDDLAKLETWLQAKGFTVTKLAPGRQVLEVAGTANQLKSTFNTEMHQYSIQGVTRYANANSPEIPAALAPVFGGFVSLNNFPLKQHAKLLGKAQFNSVTHESKAEWTRGSSTNFRLPLAPGDFAVQYDLNPLYAAGVKGDGQTIAIVNESNINVALVNNYRSLFGLPANTPQVIIDGSDPGVDGINSPYGPNSASIEAYLDVEVAGSVAPNAQIDLVIANDTAVDNGLTLAMEHAVYSNVAPVISLSFGGCEANQGSFNTFISGLWEQAAAQGQTVMVSTGDQGSAGCDGNTEFAVFGQAVNGLASTPYNVAVGGTDFYYSGGESSLSTYWNTTVSNTTPTVSLKSVVPEQPWNDSQYGQNLISVYDNDGVTTIAAGSGGPSTAGLATGSGSNVTYGPYPKPSWQSGVGVPADGARDLPDVSLFAADGINLTYYPICSDDGDCQPVSSGQTVQITGVGGTSGATPAFAGMMALVNQKYGPQGQANYILYPLAAQYPTTFHDVTGGTNTVPCATTTVFDAYNNNLPIAPVDCKSVSGGITLSSSNADPEFGITTEGEISVDGTNASYNAGTGYDYATGLGTLDANNLVTNWGKITLASTTTTLTPSMTSFVHGTAINVSGTVTGSSTPTGDVALVTTSPVPNTQAAFPLSSGAFTGSASNLPGGSYDISGYYAGNSTNGPSSSTPVPLTVTPESSATVLTVLTAQGAVASGGTVQYGEPTILHAAPGSTDSTKTTTAPTGSVAFLDGSATVNTAVVTANGYAEYNGAFGIGAHTVKAQYSGDASYGASNSASTNFTVIQNTPVIYISESNADASGNPVNGQVTYIQMEVENSLSFSGLALPPTGTLSILSGAPSGTTPTSATLVSGVDPFTHSPQGTAYFAVPSSALNTYNITFSYSGDTNYKAVTQTTSVIFDIGAGSVATTTTANVSAAATSPTSQILVSTTVTSSNSAAPTGYVVLFASGKQLTYTLLATGSGNSSSATLGVNSALLPQGVNQVSVQYIPLTTSNFQSSAAVVQITNPLSDFTMVPLSTILSVPATGTGAGFQTDVINLSSVNGFADAVSLSCTGASGVLCSLSPTSATLSSAGSATTTLLVDTGSITVPGSYEVVVTGKNTAGTIIHTLGLTAVTTQTASIPRFTLTATGVTIAAPGGSANSTVTVTPANGFTGTVALTCTISGVTGAPTTSVNPTCAATSVNVTGTSTVTTTITINTDASTTSGSYTAVVNGASGSLEAIAPFSLVVGTPAAPSFTLAGTAVTIASQGATGTSNITVTPANAFTGTVALTCSVTSSPSGALTADNPTCSAASASVTAASAATATLTINTTAQTAKLDLPSFKLNGKGVFTAGGGVALGAILLFGVPFGRRRKQQIKSLRALRMLSLAVLFALAAGAAIGCGSGGSSSTPPPSGGTTTGTYTLTVTGTSGSTTANTMITVTVN</sequence>
<evidence type="ECO:0000256" key="7">
    <source>
        <dbReference type="ARBA" id="ARBA00023145"/>
    </source>
</evidence>
<evidence type="ECO:0000256" key="1">
    <source>
        <dbReference type="ARBA" id="ARBA00001913"/>
    </source>
</evidence>
<dbReference type="Gene3D" id="2.60.40.10">
    <property type="entry name" value="Immunoglobulins"/>
    <property type="match status" value="1"/>
</dbReference>
<protein>
    <recommendedName>
        <fullName evidence="10">Peptidase S53 domain-containing protein</fullName>
    </recommendedName>
</protein>
<dbReference type="CDD" id="cd04056">
    <property type="entry name" value="Peptidases_S53"/>
    <property type="match status" value="1"/>
</dbReference>
<accession>A0A7W7ZCQ5</accession>
<gene>
    <name evidence="11" type="ORF">HDF16_001849</name>
</gene>
<keyword evidence="8" id="KW-0472">Membrane</keyword>
<evidence type="ECO:0000256" key="6">
    <source>
        <dbReference type="ARBA" id="ARBA00022837"/>
    </source>
</evidence>
<evidence type="ECO:0000256" key="4">
    <source>
        <dbReference type="ARBA" id="ARBA00022801"/>
    </source>
</evidence>
<dbReference type="GO" id="GO:0046872">
    <property type="term" value="F:metal ion binding"/>
    <property type="evidence" value="ECO:0007669"/>
    <property type="project" value="UniProtKB-KW"/>
</dbReference>
<evidence type="ECO:0000256" key="5">
    <source>
        <dbReference type="ARBA" id="ARBA00022825"/>
    </source>
</evidence>
<keyword evidence="4" id="KW-0378">Hydrolase</keyword>
<name>A0A7W7ZCQ5_9BACT</name>
<feature type="transmembrane region" description="Helical" evidence="8">
    <location>
        <begin position="1512"/>
        <end position="1531"/>
    </location>
</feature>
<feature type="transmembrane region" description="Helical" evidence="8">
    <location>
        <begin position="1480"/>
        <end position="1500"/>
    </location>
</feature>
<keyword evidence="9" id="KW-0732">Signal</keyword>
<dbReference type="SUPFAM" id="SSF54897">
    <property type="entry name" value="Protease propeptides/inhibitors"/>
    <property type="match status" value="1"/>
</dbReference>
<dbReference type="InterPro" id="IPR013783">
    <property type="entry name" value="Ig-like_fold"/>
</dbReference>
<dbReference type="GO" id="GO:0006508">
    <property type="term" value="P:proteolysis"/>
    <property type="evidence" value="ECO:0007669"/>
    <property type="project" value="UniProtKB-KW"/>
</dbReference>
<keyword evidence="8" id="KW-1133">Transmembrane helix</keyword>
<keyword evidence="3" id="KW-0479">Metal-binding</keyword>
<feature type="domain" description="Peptidase S53" evidence="10">
    <location>
        <begin position="255"/>
        <end position="731"/>
    </location>
</feature>
<keyword evidence="7" id="KW-0865">Zymogen</keyword>
<evidence type="ECO:0000313" key="11">
    <source>
        <dbReference type="EMBL" id="MBB5057164.1"/>
    </source>
</evidence>
<dbReference type="GO" id="GO:0004252">
    <property type="term" value="F:serine-type endopeptidase activity"/>
    <property type="evidence" value="ECO:0007669"/>
    <property type="project" value="InterPro"/>
</dbReference>
<keyword evidence="2" id="KW-0645">Protease</keyword>
<dbReference type="SMART" id="SM00944">
    <property type="entry name" value="Pro-kuma_activ"/>
    <property type="match status" value="1"/>
</dbReference>
<dbReference type="PROSITE" id="PS00138">
    <property type="entry name" value="SUBTILASE_SER"/>
    <property type="match status" value="1"/>
</dbReference>
<keyword evidence="6" id="KW-0106">Calcium</keyword>
<dbReference type="InterPro" id="IPR030400">
    <property type="entry name" value="Sedolisin_dom"/>
</dbReference>
<comment type="cofactor">
    <cofactor evidence="1">
        <name>Ca(2+)</name>
        <dbReference type="ChEBI" id="CHEBI:29108"/>
    </cofactor>
</comment>